<dbReference type="AlphaFoldDB" id="A0A0R3K2F6"/>
<dbReference type="PANTHER" id="PTHR33303:SF2">
    <property type="entry name" value="COA-BINDING DOMAIN-CONTAINING PROTEIN"/>
    <property type="match status" value="1"/>
</dbReference>
<evidence type="ECO:0000313" key="3">
    <source>
        <dbReference type="Proteomes" id="UP000052015"/>
    </source>
</evidence>
<reference evidence="2 3" key="1">
    <citation type="submission" date="2015-09" db="EMBL/GenBank/DDBJ databases">
        <title>Draft genome sequence of a Caloramator mitchellensis, a moderate thermophile from the Great Artesian Basin of Australia.</title>
        <authorList>
            <person name="Patel B.K."/>
        </authorList>
    </citation>
    <scope>NUCLEOTIDE SEQUENCE [LARGE SCALE GENOMIC DNA]</scope>
    <source>
        <strain evidence="2 3">VF08</strain>
    </source>
</reference>
<feature type="domain" description="CoA-binding" evidence="1">
    <location>
        <begin position="6"/>
        <end position="98"/>
    </location>
</feature>
<dbReference type="PANTHER" id="PTHR33303">
    <property type="entry name" value="CYTOPLASMIC PROTEIN-RELATED"/>
    <property type="match status" value="1"/>
</dbReference>
<protein>
    <recommendedName>
        <fullName evidence="1">CoA-binding domain-containing protein</fullName>
    </recommendedName>
</protein>
<evidence type="ECO:0000259" key="1">
    <source>
        <dbReference type="SMART" id="SM00881"/>
    </source>
</evidence>
<dbReference type="SMART" id="SM00881">
    <property type="entry name" value="CoA_binding"/>
    <property type="match status" value="1"/>
</dbReference>
<name>A0A0R3K2F6_CALMK</name>
<dbReference type="RefSeq" id="WP_152978203.1">
    <property type="nucleotide sequence ID" value="NZ_LKHP01000003.1"/>
</dbReference>
<dbReference type="STRING" id="908809.ABG79_00839"/>
<sequence>MNINEFKQKKVWAVVGSVSNKEKFAYKIYNFLKMKGYKVYAVDPKGLDVDGEKSYTSLLELPEVPEAVDMVINPVRGVEYVEQAKQLDVKYIWFQPGAENLEIVEKAKGLGMEVVYDHCVMKEF</sequence>
<dbReference type="Pfam" id="PF13380">
    <property type="entry name" value="CoA_binding_2"/>
    <property type="match status" value="1"/>
</dbReference>
<proteinExistence type="predicted"/>
<evidence type="ECO:0000313" key="2">
    <source>
        <dbReference type="EMBL" id="KRQ87500.1"/>
    </source>
</evidence>
<dbReference type="Proteomes" id="UP000052015">
    <property type="component" value="Unassembled WGS sequence"/>
</dbReference>
<accession>A0A0R3K2F6</accession>
<comment type="caution">
    <text evidence="2">The sequence shown here is derived from an EMBL/GenBank/DDBJ whole genome shotgun (WGS) entry which is preliminary data.</text>
</comment>
<dbReference type="InterPro" id="IPR036291">
    <property type="entry name" value="NAD(P)-bd_dom_sf"/>
</dbReference>
<organism evidence="2 3">
    <name type="scientific">Caloramator mitchellensis</name>
    <dbReference type="NCBI Taxonomy" id="908809"/>
    <lineage>
        <taxon>Bacteria</taxon>
        <taxon>Bacillati</taxon>
        <taxon>Bacillota</taxon>
        <taxon>Clostridia</taxon>
        <taxon>Eubacteriales</taxon>
        <taxon>Clostridiaceae</taxon>
        <taxon>Caloramator</taxon>
    </lineage>
</organism>
<keyword evidence="3" id="KW-1185">Reference proteome</keyword>
<dbReference type="EMBL" id="LKHP01000003">
    <property type="protein sequence ID" value="KRQ87500.1"/>
    <property type="molecule type" value="Genomic_DNA"/>
</dbReference>
<dbReference type="Gene3D" id="3.40.50.720">
    <property type="entry name" value="NAD(P)-binding Rossmann-like Domain"/>
    <property type="match status" value="1"/>
</dbReference>
<dbReference type="InterPro" id="IPR003781">
    <property type="entry name" value="CoA-bd"/>
</dbReference>
<gene>
    <name evidence="2" type="ORF">ABG79_00839</name>
</gene>
<dbReference type="SUPFAM" id="SSF51735">
    <property type="entry name" value="NAD(P)-binding Rossmann-fold domains"/>
    <property type="match status" value="1"/>
</dbReference>
<dbReference type="OrthoDB" id="9804695at2"/>